<dbReference type="Pfam" id="PF04145">
    <property type="entry name" value="Ctr"/>
    <property type="match status" value="1"/>
</dbReference>
<evidence type="ECO:0000313" key="6">
    <source>
        <dbReference type="Proteomes" id="UP001153461"/>
    </source>
</evidence>
<dbReference type="OrthoDB" id="342900at2759"/>
<comment type="subcellular location">
    <subcellularLocation>
        <location evidence="4">Membrane</location>
        <topology evidence="4">Multi-pass membrane protein</topology>
    </subcellularLocation>
</comment>
<evidence type="ECO:0000256" key="4">
    <source>
        <dbReference type="RuleBase" id="RU367022"/>
    </source>
</evidence>
<dbReference type="InterPro" id="IPR046189">
    <property type="entry name" value="DUF6217"/>
</dbReference>
<dbReference type="AlphaFoldDB" id="A0A9W4II58"/>
<keyword evidence="4" id="KW-0813">Transport</keyword>
<dbReference type="InterPro" id="IPR007274">
    <property type="entry name" value="Cop_transporter"/>
</dbReference>
<dbReference type="Pfam" id="PF19724">
    <property type="entry name" value="DUF6217"/>
    <property type="match status" value="1"/>
</dbReference>
<name>A0A9W4II58_PENNA</name>
<dbReference type="PANTHER" id="PTHR12483:SF79">
    <property type="entry name" value="COPPER TRANSPORT PROTEIN"/>
    <property type="match status" value="1"/>
</dbReference>
<evidence type="ECO:0000313" key="5">
    <source>
        <dbReference type="EMBL" id="CAG8281202.1"/>
    </source>
</evidence>
<organism evidence="5 6">
    <name type="scientific">Penicillium nalgiovense</name>
    <dbReference type="NCBI Taxonomy" id="60175"/>
    <lineage>
        <taxon>Eukaryota</taxon>
        <taxon>Fungi</taxon>
        <taxon>Dikarya</taxon>
        <taxon>Ascomycota</taxon>
        <taxon>Pezizomycotina</taxon>
        <taxon>Eurotiomycetes</taxon>
        <taxon>Eurotiomycetidae</taxon>
        <taxon>Eurotiales</taxon>
        <taxon>Aspergillaceae</taxon>
        <taxon>Penicillium</taxon>
    </lineage>
</organism>
<keyword evidence="3 4" id="KW-0472">Membrane</keyword>
<gene>
    <name evidence="5" type="ORF">PNAL_LOCUS9404</name>
</gene>
<evidence type="ECO:0000256" key="2">
    <source>
        <dbReference type="ARBA" id="ARBA00022989"/>
    </source>
</evidence>
<keyword evidence="4" id="KW-0186">Copper</keyword>
<comment type="similarity">
    <text evidence="4">Belongs to the copper transporter (Ctr) (TC 1.A.56) family. SLC31A subfamily.</text>
</comment>
<protein>
    <recommendedName>
        <fullName evidence="4">Copper transport protein</fullName>
    </recommendedName>
</protein>
<evidence type="ECO:0000256" key="3">
    <source>
        <dbReference type="ARBA" id="ARBA00023136"/>
    </source>
</evidence>
<accession>A0A9W4II58</accession>
<dbReference type="GO" id="GO:0016020">
    <property type="term" value="C:membrane"/>
    <property type="evidence" value="ECO:0007669"/>
    <property type="project" value="UniProtKB-SubCell"/>
</dbReference>
<keyword evidence="4" id="KW-0187">Copper transport</keyword>
<feature type="transmembrane region" description="Helical" evidence="4">
    <location>
        <begin position="23"/>
        <end position="42"/>
    </location>
</feature>
<keyword evidence="1 4" id="KW-0812">Transmembrane</keyword>
<reference evidence="5" key="1">
    <citation type="submission" date="2021-07" db="EMBL/GenBank/DDBJ databases">
        <authorList>
            <person name="Branca A.L. A."/>
        </authorList>
    </citation>
    <scope>NUCLEOTIDE SEQUENCE</scope>
</reference>
<dbReference type="EMBL" id="CAJVNV010000619">
    <property type="protein sequence ID" value="CAG8281202.1"/>
    <property type="molecule type" value="Genomic_DNA"/>
</dbReference>
<keyword evidence="4" id="KW-0406">Ion transport</keyword>
<proteinExistence type="inferred from homology"/>
<dbReference type="Proteomes" id="UP001153461">
    <property type="component" value="Unassembled WGS sequence"/>
</dbReference>
<comment type="caution">
    <text evidence="5">The sequence shown here is derived from an EMBL/GenBank/DDBJ whole genome shotgun (WGS) entry which is preliminary data.</text>
</comment>
<dbReference type="GO" id="GO:0005375">
    <property type="term" value="F:copper ion transmembrane transporter activity"/>
    <property type="evidence" value="ECO:0007669"/>
    <property type="project" value="UniProtKB-UniRule"/>
</dbReference>
<dbReference type="PANTHER" id="PTHR12483">
    <property type="entry name" value="SOLUTE CARRIER FAMILY 31 COPPER TRANSPORTERS"/>
    <property type="match status" value="1"/>
</dbReference>
<sequence>MLFNFHTIDACFLSTGWQIKNNGMFAATCIGTILLVVLVEFCRRIGREYDNFLTRQFERQAAHGTFAKKCESARTAVTFRATPLQQLTRSVIHAVTFAGAYITMLLAMYFNVYVIICIFIGAGLGKFLCDWMVVTVGIDDVQDETRKLEETTICYMNSSEGYQDLEQHFNETHKDFTATFKSIINILQHDGFTMENCWEVCDQLDLLDSLLGDMEELGPEMALETPHRLVLHGLPRRYFLDYKFHFDCLGIQSGLDDVRGILAECFYDDCAEVACIGLESLLFRLPF</sequence>
<evidence type="ECO:0000256" key="1">
    <source>
        <dbReference type="ARBA" id="ARBA00022692"/>
    </source>
</evidence>
<keyword evidence="2 4" id="KW-1133">Transmembrane helix</keyword>